<comment type="subcellular location">
    <subcellularLocation>
        <location evidence="1">Membrane</location>
    </subcellularLocation>
</comment>
<evidence type="ECO:0000259" key="3">
    <source>
        <dbReference type="Pfam" id="PF00144"/>
    </source>
</evidence>
<dbReference type="Proteomes" id="UP000198823">
    <property type="component" value="Unassembled WGS sequence"/>
</dbReference>
<dbReference type="InterPro" id="IPR001466">
    <property type="entry name" value="Beta-lactam-related"/>
</dbReference>
<dbReference type="EMBL" id="FNAR01000025">
    <property type="protein sequence ID" value="SDE85834.1"/>
    <property type="molecule type" value="Genomic_DNA"/>
</dbReference>
<dbReference type="Gene3D" id="3.40.710.10">
    <property type="entry name" value="DD-peptidase/beta-lactamase superfamily"/>
    <property type="match status" value="1"/>
</dbReference>
<accession>A0A1G7GCG4</accession>
<reference evidence="4 5" key="1">
    <citation type="submission" date="2016-10" db="EMBL/GenBank/DDBJ databases">
        <authorList>
            <person name="de Groot N.N."/>
        </authorList>
    </citation>
    <scope>NUCLEOTIDE SEQUENCE [LARGE SCALE GENOMIC DNA]</scope>
    <source>
        <strain evidence="4 5">CGMCC 1.6762</strain>
    </source>
</reference>
<dbReference type="GO" id="GO:0016020">
    <property type="term" value="C:membrane"/>
    <property type="evidence" value="ECO:0007669"/>
    <property type="project" value="UniProtKB-SubCell"/>
</dbReference>
<dbReference type="SUPFAM" id="SSF56601">
    <property type="entry name" value="beta-lactamase/transpeptidase-like"/>
    <property type="match status" value="1"/>
</dbReference>
<organism evidence="4 5">
    <name type="scientific">Bhargavaea beijingensis</name>
    <dbReference type="NCBI Taxonomy" id="426756"/>
    <lineage>
        <taxon>Bacteria</taxon>
        <taxon>Bacillati</taxon>
        <taxon>Bacillota</taxon>
        <taxon>Bacilli</taxon>
        <taxon>Bacillales</taxon>
        <taxon>Caryophanaceae</taxon>
        <taxon>Bhargavaea</taxon>
    </lineage>
</organism>
<dbReference type="OrthoDB" id="9803467at2"/>
<evidence type="ECO:0000313" key="4">
    <source>
        <dbReference type="EMBL" id="SDE85834.1"/>
    </source>
</evidence>
<evidence type="ECO:0000256" key="2">
    <source>
        <dbReference type="ARBA" id="ARBA00023136"/>
    </source>
</evidence>
<dbReference type="AlphaFoldDB" id="A0A1G7GCG4"/>
<proteinExistence type="predicted"/>
<gene>
    <name evidence="4" type="ORF">SAMN04488126_12529</name>
</gene>
<protein>
    <submittedName>
        <fullName evidence="4">CubicO group peptidase, beta-lactamase class C family</fullName>
    </submittedName>
</protein>
<feature type="domain" description="Beta-lactamase-related" evidence="3">
    <location>
        <begin position="11"/>
        <end position="330"/>
    </location>
</feature>
<dbReference type="STRING" id="426756.SAMN04488126_12529"/>
<dbReference type="RefSeq" id="WP_092098610.1">
    <property type="nucleotide sequence ID" value="NZ_FNAR01000025.1"/>
</dbReference>
<name>A0A1G7GCG4_9BACL</name>
<evidence type="ECO:0000256" key="1">
    <source>
        <dbReference type="ARBA" id="ARBA00004370"/>
    </source>
</evidence>
<evidence type="ECO:0000313" key="5">
    <source>
        <dbReference type="Proteomes" id="UP000198823"/>
    </source>
</evidence>
<dbReference type="InterPro" id="IPR012338">
    <property type="entry name" value="Beta-lactam/transpept-like"/>
</dbReference>
<dbReference type="PANTHER" id="PTHR46825">
    <property type="entry name" value="D-ALANYL-D-ALANINE-CARBOXYPEPTIDASE/ENDOPEPTIDASE AMPH"/>
    <property type="match status" value="1"/>
</dbReference>
<dbReference type="PANTHER" id="PTHR46825:SF11">
    <property type="entry name" value="PENICILLIN-BINDING PROTEIN 4"/>
    <property type="match status" value="1"/>
</dbReference>
<dbReference type="InterPro" id="IPR050491">
    <property type="entry name" value="AmpC-like"/>
</dbReference>
<dbReference type="Pfam" id="PF00144">
    <property type="entry name" value="Beta-lactamase"/>
    <property type="match status" value="1"/>
</dbReference>
<keyword evidence="2" id="KW-0472">Membrane</keyword>
<sequence length="348" mass="38473">MGTGSMKETLDHLLHAAAGEKGFSGAVAAQTGDGGLRTLAWGLADRSGERENRYDTKFGIASGCKVFTAVAVLQLVEEGKLTLESTLAECLIEAFPQFDQTITVHQLLTHTSGVPDYFDEAVMEDFEELWKELPMYMVRNLKDFLPLFRDGSMMFAPGERFHYNNAGYILLGLIVEQVSGMRFTDYVEKKVFNRAGMTDSGYWPFDRLPNNTATGYIDEEGGTWRTNVYSLPVQGGSDGGAFTTVPDMHKFWDALLGRRLLGEELTARMLTRHAADKDGDGYGYGVWVDMADGRAERIHVMGYDPGVSFHSAIYPSSGAVFTAVSNKSQGAYPMMEAFEEHLHIMEGT</sequence>